<evidence type="ECO:0000259" key="11">
    <source>
        <dbReference type="Pfam" id="PF20644"/>
    </source>
</evidence>
<evidence type="ECO:0000256" key="6">
    <source>
        <dbReference type="ARBA" id="ARBA00023015"/>
    </source>
</evidence>
<feature type="region of interest" description="Disordered" evidence="10">
    <location>
        <begin position="449"/>
        <end position="472"/>
    </location>
</feature>
<keyword evidence="3" id="KW-0479">Metal-binding</keyword>
<dbReference type="Pfam" id="PF20645">
    <property type="entry name" value="Rrn7_cyclin_C"/>
    <property type="match status" value="1"/>
</dbReference>
<comment type="caution">
    <text evidence="13">The sequence shown here is derived from an EMBL/GenBank/DDBJ whole genome shotgun (WGS) entry which is preliminary data.</text>
</comment>
<dbReference type="GO" id="GO:0001164">
    <property type="term" value="F:RNA polymerase I core promoter sequence-specific DNA binding"/>
    <property type="evidence" value="ECO:0007669"/>
    <property type="project" value="InterPro"/>
</dbReference>
<evidence type="ECO:0000256" key="9">
    <source>
        <dbReference type="ARBA" id="ARBA00023242"/>
    </source>
</evidence>
<dbReference type="GO" id="GO:0008270">
    <property type="term" value="F:zinc ion binding"/>
    <property type="evidence" value="ECO:0007669"/>
    <property type="project" value="UniProtKB-KW"/>
</dbReference>
<feature type="domain" description="Rrn7/TAF1B N-terminal cyclin" evidence="11">
    <location>
        <begin position="93"/>
        <end position="223"/>
    </location>
</feature>
<feature type="compositionally biased region" description="Low complexity" evidence="10">
    <location>
        <begin position="449"/>
        <end position="467"/>
    </location>
</feature>
<keyword evidence="6" id="KW-0805">Transcription regulation</keyword>
<evidence type="ECO:0000256" key="2">
    <source>
        <dbReference type="ARBA" id="ARBA00006899"/>
    </source>
</evidence>
<evidence type="ECO:0000256" key="5">
    <source>
        <dbReference type="ARBA" id="ARBA00022833"/>
    </source>
</evidence>
<accession>A0A9P4IM00</accession>
<dbReference type="InterPro" id="IPR048540">
    <property type="entry name" value="Rrn7_cyclin_N"/>
</dbReference>
<name>A0A9P4IM00_9PEZI</name>
<keyword evidence="5" id="KW-0862">Zinc</keyword>
<keyword evidence="9" id="KW-0539">Nucleus</keyword>
<dbReference type="AlphaFoldDB" id="A0A9P4IM00"/>
<evidence type="ECO:0000256" key="1">
    <source>
        <dbReference type="ARBA" id="ARBA00004604"/>
    </source>
</evidence>
<evidence type="ECO:0000313" key="13">
    <source>
        <dbReference type="EMBL" id="KAF2101869.1"/>
    </source>
</evidence>
<keyword evidence="4" id="KW-0863">Zinc-finger</keyword>
<evidence type="ECO:0008006" key="15">
    <source>
        <dbReference type="Google" id="ProtNLM"/>
    </source>
</evidence>
<proteinExistence type="inferred from homology"/>
<dbReference type="Proteomes" id="UP000799772">
    <property type="component" value="Unassembled WGS sequence"/>
</dbReference>
<keyword evidence="7" id="KW-0238">DNA-binding</keyword>
<dbReference type="GO" id="GO:0070860">
    <property type="term" value="C:RNA polymerase I core factor complex"/>
    <property type="evidence" value="ECO:0007669"/>
    <property type="project" value="InterPro"/>
</dbReference>
<feature type="region of interest" description="Disordered" evidence="10">
    <location>
        <begin position="48"/>
        <end position="75"/>
    </location>
</feature>
<feature type="compositionally biased region" description="Low complexity" evidence="10">
    <location>
        <begin position="140"/>
        <end position="159"/>
    </location>
</feature>
<organism evidence="13 14">
    <name type="scientific">Rhizodiscina lignyota</name>
    <dbReference type="NCBI Taxonomy" id="1504668"/>
    <lineage>
        <taxon>Eukaryota</taxon>
        <taxon>Fungi</taxon>
        <taxon>Dikarya</taxon>
        <taxon>Ascomycota</taxon>
        <taxon>Pezizomycotina</taxon>
        <taxon>Dothideomycetes</taxon>
        <taxon>Pleosporomycetidae</taxon>
        <taxon>Aulographales</taxon>
        <taxon>Rhizodiscinaceae</taxon>
        <taxon>Rhizodiscina</taxon>
    </lineage>
</organism>
<dbReference type="OrthoDB" id="428577at2759"/>
<evidence type="ECO:0000256" key="3">
    <source>
        <dbReference type="ARBA" id="ARBA00022723"/>
    </source>
</evidence>
<keyword evidence="14" id="KW-1185">Reference proteome</keyword>
<sequence>MVSEDYPIRGDPCDFENCGRTHYRIADNGFYECDNGHFQAHIRVHGEEDEDAQYGASERGAKSRTESASEASTEKLGRQIKGRAGFELYLLCYQLILRKQCNWLINSKDFPAEIEIVIKDLWTLRLPHLKGSTDETPLASDSESQSQLFSSQSEDPSTTETEEPQKGPMTRSSKAKKFPHLIDTLAFCYLASLLLRLPVLPGDIYSWAANGLLLYHASWKSIPADMRVRLSPQYKVALEPQVILQPDKLQNAITDLALHMSQKTGIVWPPLNFPMVNIRCVKELALPLDVYVGVSRLSRLLDYKFTFPHLEQSHRAKRLELPLDQLASLIVIATKLYYPFDSSTRTPRSTNEPAALAVDWSKWAAIMSQQPKGKKEKEHARKHFGFADAMALKESDIMSMSRDEMDQYLDWYGHTWASDEISGFEKDAEFRKEMLAMFPVDRKITGAAFSSSTTRSRSSAAGTSQAQGRDEVTGKLQAAMTSLKVQEAVLDEEILDERATVNRPGSYYKQWRRVEDLTEHSKVFADAVAKLIGISVERLIKDVFRTEMKLRAWNKEQEVE</sequence>
<comment type="similarity">
    <text evidence="2">Belongs to the RRN7/TAF1B family.</text>
</comment>
<feature type="domain" description="Rrn7/TAF1B C-terminal cyclin" evidence="12">
    <location>
        <begin position="244"/>
        <end position="416"/>
    </location>
</feature>
<reference evidence="13" key="1">
    <citation type="journal article" date="2020" name="Stud. Mycol.">
        <title>101 Dothideomycetes genomes: a test case for predicting lifestyles and emergence of pathogens.</title>
        <authorList>
            <person name="Haridas S."/>
            <person name="Albert R."/>
            <person name="Binder M."/>
            <person name="Bloem J."/>
            <person name="Labutti K."/>
            <person name="Salamov A."/>
            <person name="Andreopoulos B."/>
            <person name="Baker S."/>
            <person name="Barry K."/>
            <person name="Bills G."/>
            <person name="Bluhm B."/>
            <person name="Cannon C."/>
            <person name="Castanera R."/>
            <person name="Culley D."/>
            <person name="Daum C."/>
            <person name="Ezra D."/>
            <person name="Gonzalez J."/>
            <person name="Henrissat B."/>
            <person name="Kuo A."/>
            <person name="Liang C."/>
            <person name="Lipzen A."/>
            <person name="Lutzoni F."/>
            <person name="Magnuson J."/>
            <person name="Mondo S."/>
            <person name="Nolan M."/>
            <person name="Ohm R."/>
            <person name="Pangilinan J."/>
            <person name="Park H.-J."/>
            <person name="Ramirez L."/>
            <person name="Alfaro M."/>
            <person name="Sun H."/>
            <person name="Tritt A."/>
            <person name="Yoshinaga Y."/>
            <person name="Zwiers L.-H."/>
            <person name="Turgeon B."/>
            <person name="Goodwin S."/>
            <person name="Spatafora J."/>
            <person name="Crous P."/>
            <person name="Grigoriev I."/>
        </authorList>
    </citation>
    <scope>NUCLEOTIDE SEQUENCE</scope>
    <source>
        <strain evidence="13">CBS 133067</strain>
    </source>
</reference>
<dbReference type="InterPro" id="IPR048538">
    <property type="entry name" value="Rrn7_cyclin_C"/>
</dbReference>
<keyword evidence="8" id="KW-0804">Transcription</keyword>
<evidence type="ECO:0000256" key="8">
    <source>
        <dbReference type="ARBA" id="ARBA00023163"/>
    </source>
</evidence>
<gene>
    <name evidence="13" type="ORF">NA57DRAFT_53814</name>
</gene>
<feature type="region of interest" description="Disordered" evidence="10">
    <location>
        <begin position="132"/>
        <end position="174"/>
    </location>
</feature>
<comment type="subcellular location">
    <subcellularLocation>
        <location evidence="1">Nucleus</location>
        <location evidence="1">Nucleolus</location>
    </subcellularLocation>
</comment>
<evidence type="ECO:0000256" key="7">
    <source>
        <dbReference type="ARBA" id="ARBA00023125"/>
    </source>
</evidence>
<dbReference type="InterPro" id="IPR033599">
    <property type="entry name" value="TAF1B/Rrn7"/>
</dbReference>
<dbReference type="PANTHER" id="PTHR31576:SF2">
    <property type="entry name" value="TATA BOX-BINDING PROTEIN-ASSOCIATED FACTOR RNA POLYMERASE I SUBUNIT B"/>
    <property type="match status" value="1"/>
</dbReference>
<evidence type="ECO:0000313" key="14">
    <source>
        <dbReference type="Proteomes" id="UP000799772"/>
    </source>
</evidence>
<evidence type="ECO:0000256" key="10">
    <source>
        <dbReference type="SAM" id="MobiDB-lite"/>
    </source>
</evidence>
<protein>
    <recommendedName>
        <fullName evidence="15">RRN7-type domain-containing protein</fullName>
    </recommendedName>
</protein>
<dbReference type="Pfam" id="PF20644">
    <property type="entry name" value="Rrn7_cyclin_N"/>
    <property type="match status" value="1"/>
</dbReference>
<dbReference type="GO" id="GO:0042790">
    <property type="term" value="P:nucleolar large rRNA transcription by RNA polymerase I"/>
    <property type="evidence" value="ECO:0007669"/>
    <property type="project" value="TreeGrafter"/>
</dbReference>
<evidence type="ECO:0000256" key="4">
    <source>
        <dbReference type="ARBA" id="ARBA00022771"/>
    </source>
</evidence>
<feature type="compositionally biased region" description="Basic and acidic residues" evidence="10">
    <location>
        <begin position="59"/>
        <end position="75"/>
    </location>
</feature>
<evidence type="ECO:0000259" key="12">
    <source>
        <dbReference type="Pfam" id="PF20645"/>
    </source>
</evidence>
<dbReference type="EMBL" id="ML978123">
    <property type="protein sequence ID" value="KAF2101869.1"/>
    <property type="molecule type" value="Genomic_DNA"/>
</dbReference>
<dbReference type="PANTHER" id="PTHR31576">
    <property type="entry name" value="TATA BOX-BINDING PROTEIN-ASSOCIATED FACTOR RNA POLYMERASE I SUBUNIT B"/>
    <property type="match status" value="1"/>
</dbReference>